<dbReference type="AlphaFoldDB" id="A0A016WQY4"/>
<keyword evidence="2" id="KW-1185">Reference proteome</keyword>
<dbReference type="EMBL" id="JARK01000169">
    <property type="protein sequence ID" value="EYC41438.1"/>
    <property type="molecule type" value="Genomic_DNA"/>
</dbReference>
<evidence type="ECO:0000313" key="2">
    <source>
        <dbReference type="Proteomes" id="UP000024635"/>
    </source>
</evidence>
<accession>A0A016WQY4</accession>
<evidence type="ECO:0000313" key="1">
    <source>
        <dbReference type="EMBL" id="EYC41438.1"/>
    </source>
</evidence>
<gene>
    <name evidence="1" type="primary">Acey_s0569.g84</name>
    <name evidence="1" type="ORF">Y032_0569g84</name>
</gene>
<protein>
    <submittedName>
        <fullName evidence="1">Uncharacterized protein</fullName>
    </submittedName>
</protein>
<reference evidence="2" key="1">
    <citation type="journal article" date="2015" name="Nat. Genet.">
        <title>The genome and transcriptome of the zoonotic hookworm Ancylostoma ceylanicum identify infection-specific gene families.</title>
        <authorList>
            <person name="Schwarz E.M."/>
            <person name="Hu Y."/>
            <person name="Antoshechkin I."/>
            <person name="Miller M.M."/>
            <person name="Sternberg P.W."/>
            <person name="Aroian R.V."/>
        </authorList>
    </citation>
    <scope>NUCLEOTIDE SEQUENCE</scope>
    <source>
        <strain evidence="2">HY135</strain>
    </source>
</reference>
<dbReference type="Proteomes" id="UP000024635">
    <property type="component" value="Unassembled WGS sequence"/>
</dbReference>
<sequence>MNRKLFRCELNTKNTTGRGILQVTSLWISLAAQKNFFHFSILITASFLTGHLLPYEPNFAAQLTLAIALGCVAKNRFGPLLFGCENVSNLQNGRILSSPIYE</sequence>
<organism evidence="1 2">
    <name type="scientific">Ancylostoma ceylanicum</name>
    <dbReference type="NCBI Taxonomy" id="53326"/>
    <lineage>
        <taxon>Eukaryota</taxon>
        <taxon>Metazoa</taxon>
        <taxon>Ecdysozoa</taxon>
        <taxon>Nematoda</taxon>
        <taxon>Chromadorea</taxon>
        <taxon>Rhabditida</taxon>
        <taxon>Rhabditina</taxon>
        <taxon>Rhabditomorpha</taxon>
        <taxon>Strongyloidea</taxon>
        <taxon>Ancylostomatidae</taxon>
        <taxon>Ancylostomatinae</taxon>
        <taxon>Ancylostoma</taxon>
    </lineage>
</organism>
<comment type="caution">
    <text evidence="1">The sequence shown here is derived from an EMBL/GenBank/DDBJ whole genome shotgun (WGS) entry which is preliminary data.</text>
</comment>
<proteinExistence type="predicted"/>
<name>A0A016WQY4_9BILA</name>